<dbReference type="PANTHER" id="PTHR19303">
    <property type="entry name" value="TRANSPOSON"/>
    <property type="match status" value="1"/>
</dbReference>
<dbReference type="InterPro" id="IPR050863">
    <property type="entry name" value="CenT-Element_Derived"/>
</dbReference>
<protein>
    <submittedName>
        <fullName evidence="2">Uncharacterized protein AlNc14C520G12029</fullName>
    </submittedName>
    <submittedName>
        <fullName evidence="3">Uncharacterized protein AlNc14C600G12223</fullName>
    </submittedName>
</protein>
<evidence type="ECO:0000313" key="2">
    <source>
        <dbReference type="EMBL" id="CCA27379.1"/>
    </source>
</evidence>
<dbReference type="Gene3D" id="3.30.420.10">
    <property type="entry name" value="Ribonuclease H-like superfamily/Ribonuclease H"/>
    <property type="match status" value="1"/>
</dbReference>
<accession>F0X0T5</accession>
<name>F0X0T5_9STRA</name>
<dbReference type="GO" id="GO:0003677">
    <property type="term" value="F:DNA binding"/>
    <property type="evidence" value="ECO:0007669"/>
    <property type="project" value="TreeGrafter"/>
</dbReference>
<dbReference type="AlphaFoldDB" id="F0X0T5"/>
<feature type="domain" description="DDE-1" evidence="1">
    <location>
        <begin position="44"/>
        <end position="177"/>
    </location>
</feature>
<dbReference type="GO" id="GO:0005634">
    <property type="term" value="C:nucleus"/>
    <property type="evidence" value="ECO:0007669"/>
    <property type="project" value="TreeGrafter"/>
</dbReference>
<gene>
    <name evidence="2" type="primary">AlNc14C520G12029</name>
    <name evidence="3" type="synonym">AlNc14C600G12223</name>
    <name evidence="2" type="ORF">ALNC14_135230</name>
    <name evidence="3" type="ORF">ALNC14_137520</name>
</gene>
<evidence type="ECO:0000313" key="3">
    <source>
        <dbReference type="EMBL" id="CCA27608.1"/>
    </source>
</evidence>
<reference evidence="2" key="1">
    <citation type="journal article" date="2011" name="PLoS Biol.">
        <title>Gene gain and loss during evolution of obligate parasitism in the white rust pathogen of Arabidopsis thaliana.</title>
        <authorList>
            <person name="Kemen E."/>
            <person name="Gardiner A."/>
            <person name="Schultz-Larsen T."/>
            <person name="Kemen A.C."/>
            <person name="Balmuth A.L."/>
            <person name="Robert-Seilaniantz A."/>
            <person name="Bailey K."/>
            <person name="Holub E."/>
            <person name="Studholme D.J."/>
            <person name="Maclean D."/>
            <person name="Jones J.D."/>
        </authorList>
    </citation>
    <scope>NUCLEOTIDE SEQUENCE</scope>
</reference>
<evidence type="ECO:0000259" key="1">
    <source>
        <dbReference type="Pfam" id="PF03184"/>
    </source>
</evidence>
<dbReference type="InterPro" id="IPR036397">
    <property type="entry name" value="RNaseH_sf"/>
</dbReference>
<dbReference type="PANTHER" id="PTHR19303:SF73">
    <property type="entry name" value="PROTEIN PDC2"/>
    <property type="match status" value="1"/>
</dbReference>
<dbReference type="Pfam" id="PF03184">
    <property type="entry name" value="DDE_1"/>
    <property type="match status" value="1"/>
</dbReference>
<reference evidence="2" key="2">
    <citation type="submission" date="2011-02" db="EMBL/GenBank/DDBJ databases">
        <authorList>
            <person name="MacLean D."/>
        </authorList>
    </citation>
    <scope>NUCLEOTIDE SEQUENCE</scope>
</reference>
<dbReference type="EMBL" id="FR824613">
    <property type="protein sequence ID" value="CCA27608.1"/>
    <property type="molecule type" value="Genomic_DNA"/>
</dbReference>
<sequence length="225" mass="25795">MLRAQIEPAESDGAAGNEYQWNRQAAALFYRETEVLKVHCGRLVSHYGISYFAKAKAWMRSDLFSAWIRSQGDIFRKQGRHVLLLMDNAPSHKTYGLKLSNIKIRKLEPNTTPFNQPLDAGIIHAFKARIRQMRDNQVVNAIGSSTADSYKSDILTSMQWATAAWRDVTEEAILNCWKHFRVLPAPGLHEVEEQDLEYTFHMESDRDAKLLCLMLDAVISVIQWL</sequence>
<dbReference type="EMBL" id="FR824554">
    <property type="protein sequence ID" value="CCA27379.1"/>
    <property type="molecule type" value="Genomic_DNA"/>
</dbReference>
<organism evidence="2">
    <name type="scientific">Albugo laibachii Nc14</name>
    <dbReference type="NCBI Taxonomy" id="890382"/>
    <lineage>
        <taxon>Eukaryota</taxon>
        <taxon>Sar</taxon>
        <taxon>Stramenopiles</taxon>
        <taxon>Oomycota</taxon>
        <taxon>Peronosporomycetes</taxon>
        <taxon>Albuginales</taxon>
        <taxon>Albuginaceae</taxon>
        <taxon>Albugo</taxon>
    </lineage>
</organism>
<dbReference type="InterPro" id="IPR004875">
    <property type="entry name" value="DDE_SF_endonuclease_dom"/>
</dbReference>
<proteinExistence type="predicted"/>
<dbReference type="HOGENOM" id="CLU_1231779_0_0_1"/>